<comment type="subcellular location">
    <subcellularLocation>
        <location evidence="2">Cytoplasm</location>
    </subcellularLocation>
</comment>
<protein>
    <recommendedName>
        <fullName evidence="2">Phosphate-specific transport system accessory protein PhoU</fullName>
    </recommendedName>
</protein>
<evidence type="ECO:0000259" key="4">
    <source>
        <dbReference type="Pfam" id="PF01895"/>
    </source>
</evidence>
<proteinExistence type="inferred from homology"/>
<keyword evidence="6" id="KW-1185">Reference proteome</keyword>
<feature type="domain" description="PhoU" evidence="4">
    <location>
        <begin position="23"/>
        <end position="110"/>
    </location>
</feature>
<dbReference type="Gene3D" id="1.20.58.220">
    <property type="entry name" value="Phosphate transport system protein phou homolog 2, domain 2"/>
    <property type="match status" value="2"/>
</dbReference>
<comment type="function">
    <text evidence="2">Plays a role in the regulation of phosphate uptake.</text>
</comment>
<comment type="caution">
    <text evidence="5">The sequence shown here is derived from an EMBL/GenBank/DDBJ whole genome shotgun (WGS) entry which is preliminary data.</text>
</comment>
<dbReference type="EMBL" id="JBHRTR010000031">
    <property type="protein sequence ID" value="MFC3229111.1"/>
    <property type="molecule type" value="Genomic_DNA"/>
</dbReference>
<reference evidence="6" key="1">
    <citation type="journal article" date="2019" name="Int. J. Syst. Evol. Microbiol.">
        <title>The Global Catalogue of Microorganisms (GCM) 10K type strain sequencing project: providing services to taxonomists for standard genome sequencing and annotation.</title>
        <authorList>
            <consortium name="The Broad Institute Genomics Platform"/>
            <consortium name="The Broad Institute Genome Sequencing Center for Infectious Disease"/>
            <person name="Wu L."/>
            <person name="Ma J."/>
        </authorList>
    </citation>
    <scope>NUCLEOTIDE SEQUENCE [LARGE SCALE GENOMIC DNA]</scope>
    <source>
        <strain evidence="6">KCTC 42964</strain>
    </source>
</reference>
<dbReference type="InterPro" id="IPR038078">
    <property type="entry name" value="PhoU-like_sf"/>
</dbReference>
<evidence type="ECO:0000256" key="3">
    <source>
        <dbReference type="SAM" id="MobiDB-lite"/>
    </source>
</evidence>
<comment type="similarity">
    <text evidence="1 2">Belongs to the PhoU family.</text>
</comment>
<dbReference type="Pfam" id="PF01895">
    <property type="entry name" value="PhoU"/>
    <property type="match status" value="2"/>
</dbReference>
<dbReference type="Proteomes" id="UP001595528">
    <property type="component" value="Unassembled WGS sequence"/>
</dbReference>
<dbReference type="PIRSF" id="PIRSF003107">
    <property type="entry name" value="PhoU"/>
    <property type="match status" value="1"/>
</dbReference>
<keyword evidence="2" id="KW-0963">Cytoplasm</keyword>
<dbReference type="SUPFAM" id="SSF109755">
    <property type="entry name" value="PhoU-like"/>
    <property type="match status" value="1"/>
</dbReference>
<evidence type="ECO:0000256" key="2">
    <source>
        <dbReference type="PIRNR" id="PIRNR003107"/>
    </source>
</evidence>
<accession>A0ABV7L367</accession>
<dbReference type="PANTHER" id="PTHR42930:SF3">
    <property type="entry name" value="PHOSPHATE-SPECIFIC TRANSPORT SYSTEM ACCESSORY PROTEIN PHOU"/>
    <property type="match status" value="1"/>
</dbReference>
<keyword evidence="2" id="KW-0813">Transport</keyword>
<sequence>MAPAAEHTVKSYDAELTALSTTIAQMGGLAEAQLSSAITAIARRDVGLAGKTIEADTRVDALERQVEEQCVRMLALRQPMASDLRRIVSSLRISNDLERVADYAANIAKRSIALSQAPVARPSFAIPRMGHLVQAQIKDCLDAFLREDEELARQVIERDAEVDEMYNSLFRELLTYMMEDPRWITLGAHLLFIAKNIERIGDHATNIAEQVFYSVTGETLADDRAKGDETPYLTQEAVEEDSAAQTR</sequence>
<feature type="region of interest" description="Disordered" evidence="3">
    <location>
        <begin position="224"/>
        <end position="247"/>
    </location>
</feature>
<feature type="compositionally biased region" description="Acidic residues" evidence="3">
    <location>
        <begin position="237"/>
        <end position="247"/>
    </location>
</feature>
<evidence type="ECO:0000313" key="6">
    <source>
        <dbReference type="Proteomes" id="UP001595528"/>
    </source>
</evidence>
<organism evidence="5 6">
    <name type="scientific">Marinibaculum pumilum</name>
    <dbReference type="NCBI Taxonomy" id="1766165"/>
    <lineage>
        <taxon>Bacteria</taxon>
        <taxon>Pseudomonadati</taxon>
        <taxon>Pseudomonadota</taxon>
        <taxon>Alphaproteobacteria</taxon>
        <taxon>Rhodospirillales</taxon>
        <taxon>Rhodospirillaceae</taxon>
        <taxon>Marinibaculum</taxon>
    </lineage>
</organism>
<keyword evidence="2" id="KW-0592">Phosphate transport</keyword>
<comment type="subunit">
    <text evidence="2">Homodimer.</text>
</comment>
<dbReference type="InterPro" id="IPR026022">
    <property type="entry name" value="PhoU_dom"/>
</dbReference>
<name>A0ABV7L367_9PROT</name>
<evidence type="ECO:0000313" key="5">
    <source>
        <dbReference type="EMBL" id="MFC3229111.1"/>
    </source>
</evidence>
<feature type="domain" description="PhoU" evidence="4">
    <location>
        <begin position="126"/>
        <end position="211"/>
    </location>
</feature>
<evidence type="ECO:0000256" key="1">
    <source>
        <dbReference type="ARBA" id="ARBA00008107"/>
    </source>
</evidence>
<dbReference type="PANTHER" id="PTHR42930">
    <property type="entry name" value="PHOSPHATE-SPECIFIC TRANSPORT SYSTEM ACCESSORY PROTEIN PHOU"/>
    <property type="match status" value="1"/>
</dbReference>
<dbReference type="NCBIfam" id="TIGR02135">
    <property type="entry name" value="phoU_full"/>
    <property type="match status" value="1"/>
</dbReference>
<dbReference type="RefSeq" id="WP_379903007.1">
    <property type="nucleotide sequence ID" value="NZ_JBHRTR010000031.1"/>
</dbReference>
<gene>
    <name evidence="5" type="primary">phoU</name>
    <name evidence="5" type="ORF">ACFOGJ_17830</name>
</gene>
<dbReference type="InterPro" id="IPR028366">
    <property type="entry name" value="PhoU"/>
</dbReference>